<dbReference type="GeneID" id="106154877"/>
<keyword evidence="8" id="KW-1185">Reference proteome</keyword>
<feature type="compositionally biased region" description="Pro residues" evidence="5">
    <location>
        <begin position="221"/>
        <end position="230"/>
    </location>
</feature>
<dbReference type="GO" id="GO:0051480">
    <property type="term" value="P:regulation of cytosolic calcium ion concentration"/>
    <property type="evidence" value="ECO:0007669"/>
    <property type="project" value="TreeGrafter"/>
</dbReference>
<dbReference type="Pfam" id="PF08344">
    <property type="entry name" value="TRP_2"/>
    <property type="match status" value="1"/>
</dbReference>
<dbReference type="PANTHER" id="PTHR10117:SF54">
    <property type="entry name" value="TRANSIENT RECEPTOR POTENTIAL-GAMMA PROTEIN"/>
    <property type="match status" value="1"/>
</dbReference>
<dbReference type="KEGG" id="lak:106154877"/>
<evidence type="ECO:0000256" key="6">
    <source>
        <dbReference type="SAM" id="Phobius"/>
    </source>
</evidence>
<feature type="compositionally biased region" description="Polar residues" evidence="5">
    <location>
        <begin position="120"/>
        <end position="129"/>
    </location>
</feature>
<evidence type="ECO:0000256" key="2">
    <source>
        <dbReference type="ARBA" id="ARBA00022737"/>
    </source>
</evidence>
<dbReference type="GO" id="GO:0070679">
    <property type="term" value="F:inositol 1,4,5 trisphosphate binding"/>
    <property type="evidence" value="ECO:0007669"/>
    <property type="project" value="TreeGrafter"/>
</dbReference>
<dbReference type="InParanoid" id="A0A2R2MTB3"/>
<feature type="compositionally biased region" description="Basic residues" evidence="5">
    <location>
        <begin position="68"/>
        <end position="80"/>
    </location>
</feature>
<proteinExistence type="predicted"/>
<dbReference type="STRING" id="7574.A0A2R2MTB3"/>
<evidence type="ECO:0000256" key="5">
    <source>
        <dbReference type="SAM" id="MobiDB-lite"/>
    </source>
</evidence>
<evidence type="ECO:0000313" key="8">
    <source>
        <dbReference type="Proteomes" id="UP000085678"/>
    </source>
</evidence>
<feature type="transmembrane region" description="Helical" evidence="6">
    <location>
        <begin position="577"/>
        <end position="599"/>
    </location>
</feature>
<feature type="transmembrane region" description="Helical" evidence="6">
    <location>
        <begin position="640"/>
        <end position="661"/>
    </location>
</feature>
<dbReference type="OrthoDB" id="5972110at2759"/>
<keyword evidence="6" id="KW-1133">Transmembrane helix</keyword>
<dbReference type="SMART" id="SM01420">
    <property type="entry name" value="TRP_2"/>
    <property type="match status" value="1"/>
</dbReference>
<keyword evidence="6" id="KW-0472">Membrane</keyword>
<dbReference type="GO" id="GO:0034703">
    <property type="term" value="C:cation channel complex"/>
    <property type="evidence" value="ECO:0007669"/>
    <property type="project" value="TreeGrafter"/>
</dbReference>
<evidence type="ECO:0000256" key="3">
    <source>
        <dbReference type="ARBA" id="ARBA00023065"/>
    </source>
</evidence>
<dbReference type="Proteomes" id="UP000085678">
    <property type="component" value="Unplaced"/>
</dbReference>
<dbReference type="GO" id="GO:0005886">
    <property type="term" value="C:plasma membrane"/>
    <property type="evidence" value="ECO:0007669"/>
    <property type="project" value="TreeGrafter"/>
</dbReference>
<feature type="region of interest" description="Disordered" evidence="5">
    <location>
        <begin position="28"/>
        <end position="191"/>
    </location>
</feature>
<dbReference type="GO" id="GO:0015279">
    <property type="term" value="F:store-operated calcium channel activity"/>
    <property type="evidence" value="ECO:0007669"/>
    <property type="project" value="TreeGrafter"/>
</dbReference>
<evidence type="ECO:0000259" key="7">
    <source>
        <dbReference type="SMART" id="SM01420"/>
    </source>
</evidence>
<gene>
    <name evidence="9" type="primary">LOC106154877</name>
</gene>
<dbReference type="InterPro" id="IPR002153">
    <property type="entry name" value="TRPC_channel"/>
</dbReference>
<keyword evidence="2" id="KW-0677">Repeat</keyword>
<evidence type="ECO:0000313" key="9">
    <source>
        <dbReference type="RefSeq" id="XP_023933484.1"/>
    </source>
</evidence>
<keyword evidence="3" id="KW-0406">Ion transport</keyword>
<feature type="transmembrane region" description="Helical" evidence="6">
    <location>
        <begin position="534"/>
        <end position="556"/>
    </location>
</feature>
<feature type="region of interest" description="Disordered" evidence="5">
    <location>
        <begin position="215"/>
        <end position="317"/>
    </location>
</feature>
<name>A0A2R2MTB3_LINAN</name>
<dbReference type="AlphaFoldDB" id="A0A2R2MTB3"/>
<keyword evidence="6" id="KW-0812">Transmembrane</keyword>
<keyword evidence="1" id="KW-0813">Transport</keyword>
<feature type="compositionally biased region" description="Basic and acidic residues" evidence="5">
    <location>
        <begin position="28"/>
        <end position="51"/>
    </location>
</feature>
<dbReference type="PANTHER" id="PTHR10117">
    <property type="entry name" value="TRANSIENT RECEPTOR POTENTIAL CHANNEL"/>
    <property type="match status" value="1"/>
</dbReference>
<evidence type="ECO:0000256" key="1">
    <source>
        <dbReference type="ARBA" id="ARBA00022448"/>
    </source>
</evidence>
<feature type="transmembrane region" description="Helical" evidence="6">
    <location>
        <begin position="611"/>
        <end position="628"/>
    </location>
</feature>
<organism evidence="8 9">
    <name type="scientific">Lingula anatina</name>
    <name type="common">Brachiopod</name>
    <name type="synonym">Lingula unguis</name>
    <dbReference type="NCBI Taxonomy" id="7574"/>
    <lineage>
        <taxon>Eukaryota</taxon>
        <taxon>Metazoa</taxon>
        <taxon>Spiralia</taxon>
        <taxon>Lophotrochozoa</taxon>
        <taxon>Brachiopoda</taxon>
        <taxon>Linguliformea</taxon>
        <taxon>Lingulata</taxon>
        <taxon>Lingulida</taxon>
        <taxon>Linguloidea</taxon>
        <taxon>Lingulidae</taxon>
        <taxon>Lingula</taxon>
    </lineage>
</organism>
<sequence length="698" mass="78858">MANRRHLGSNFARNLDVVLLGNEVCSHEDAVTSRCPSEPKEDSDCFTHSEKPSTSSSNDESDREGASRWKKWFKRNPKNRKPQEDVEAVELRDPQDGKGNDAENAVLSSVADGQGLNPLPNENTSTGSFDNIDMGDSYPQNTYPSDYSMQSPGLDDSNAPLLSRSTRDSSSRSIGRRLGDAGGAPHPSSLQNDTVELANETLLGSTIKPPAAATQYDLSLPSPPQSPPPPSKDRFQISNNQTATPKPADQLSPEEPCAPVENLDEVDYASPTGAVPHSRLPTHIADTLSDGGKYGNIEPVSHNSRTKGTKSKPLGPTVSRDMLQRTIDDGADMDGIKRALKKWTSLPKKDDHYNPMIQAALKNDIQVCQLLKDEENLKIADPHGYFCDCKLDQSDTLNHALYRVNAYRAMTSPAYLLTRKDPVKAALETRQKLFTMAKQDEEFKSEYLQLTDKCETFAWEMLDLVRGREELSLILDKSASGFSELGLVRRVMDEGAKKFVAHPYVQRHLNMVFYGRDHNIRRRMLTTNNFLKTIFIVLALPIWILLFLTYILFGAFETLEKSKFIKWNNMFLRTPCVKFYTHSLSYFTFLLILTMYFLPDDKANVAHATDFRWSEYAIFIYVIGYFWAEVKQLCRQGTRYFQNAFNILDILLVIFYCASFVSRIVSIVKTRQAALGVNQNTTEAYTYYYQMGWCRLFN</sequence>
<dbReference type="RefSeq" id="XP_023933484.1">
    <property type="nucleotide sequence ID" value="XM_024077716.1"/>
</dbReference>
<feature type="compositionally biased region" description="Basic and acidic residues" evidence="5">
    <location>
        <begin position="81"/>
        <end position="101"/>
    </location>
</feature>
<evidence type="ECO:0000256" key="4">
    <source>
        <dbReference type="ARBA" id="ARBA00023303"/>
    </source>
</evidence>
<reference evidence="9" key="1">
    <citation type="submission" date="2025-08" db="UniProtKB">
        <authorList>
            <consortium name="RefSeq"/>
        </authorList>
    </citation>
    <scope>IDENTIFICATION</scope>
    <source>
        <tissue evidence="9">Gonads</tissue>
    </source>
</reference>
<feature type="domain" description="Transient receptor ion channel" evidence="7">
    <location>
        <begin position="387"/>
        <end position="444"/>
    </location>
</feature>
<protein>
    <submittedName>
        <fullName evidence="9">Uncharacterized protein LOC106154877</fullName>
    </submittedName>
</protein>
<accession>A0A2R2MTB3</accession>
<keyword evidence="4" id="KW-0407">Ion channel</keyword>
<feature type="compositionally biased region" description="Polar residues" evidence="5">
    <location>
        <begin position="138"/>
        <end position="151"/>
    </location>
</feature>
<dbReference type="InterPro" id="IPR013555">
    <property type="entry name" value="TRP_dom"/>
</dbReference>